<comment type="similarity">
    <text evidence="2">Belongs to the tellurite-resistance/dicarboxylate transporter (TDT) family.</text>
</comment>
<reference evidence="9 10" key="1">
    <citation type="submission" date="2017-01" db="EMBL/GenBank/DDBJ databases">
        <title>Draft sequence of Acidihalobacter ferrooxidans strain DSM 14175 (strain V8).</title>
        <authorList>
            <person name="Khaleque H.N."/>
            <person name="Ramsay J.P."/>
            <person name="Murphy R.J.T."/>
            <person name="Kaksonen A.H."/>
            <person name="Boxall N.J."/>
            <person name="Watkin E.L.J."/>
        </authorList>
    </citation>
    <scope>NUCLEOTIDE SEQUENCE [LARGE SCALE GENOMIC DNA]</scope>
    <source>
        <strain evidence="9 10">V8</strain>
    </source>
</reference>
<evidence type="ECO:0000256" key="3">
    <source>
        <dbReference type="ARBA" id="ARBA00022448"/>
    </source>
</evidence>
<evidence type="ECO:0000256" key="4">
    <source>
        <dbReference type="ARBA" id="ARBA00022475"/>
    </source>
</evidence>
<comment type="subcellular location">
    <subcellularLocation>
        <location evidence="1">Cell membrane</location>
        <topology evidence="1">Multi-pass membrane protein</topology>
    </subcellularLocation>
</comment>
<organism evidence="9 10">
    <name type="scientific">Acidihalobacter ferrooxydans</name>
    <dbReference type="NCBI Taxonomy" id="1765967"/>
    <lineage>
        <taxon>Bacteria</taxon>
        <taxon>Pseudomonadati</taxon>
        <taxon>Pseudomonadota</taxon>
        <taxon>Gammaproteobacteria</taxon>
        <taxon>Chromatiales</taxon>
        <taxon>Ectothiorhodospiraceae</taxon>
        <taxon>Acidihalobacter</taxon>
    </lineage>
</organism>
<feature type="transmembrane region" description="Helical" evidence="8">
    <location>
        <begin position="152"/>
        <end position="172"/>
    </location>
</feature>
<dbReference type="Gene3D" id="1.50.10.150">
    <property type="entry name" value="Voltage-dependent anion channel"/>
    <property type="match status" value="1"/>
</dbReference>
<dbReference type="OrthoDB" id="958273at2"/>
<dbReference type="PANTHER" id="PTHR31686:SF1">
    <property type="entry name" value="SULFITE EFFLUX PUMP SSU1"/>
    <property type="match status" value="1"/>
</dbReference>
<evidence type="ECO:0000256" key="7">
    <source>
        <dbReference type="ARBA" id="ARBA00023136"/>
    </source>
</evidence>
<evidence type="ECO:0000313" key="10">
    <source>
        <dbReference type="Proteomes" id="UP000243807"/>
    </source>
</evidence>
<dbReference type="PANTHER" id="PTHR31686">
    <property type="match status" value="1"/>
</dbReference>
<sequence length="373" mass="40893">MNWRPLTYKQHPAEVIRHFTPNWFTMTMGTGILLLMIHAFPYPFPGQDMTARVLWWIDSAFYGLFTLLFSARLVLETDSVRNLLEHPVQSMFLGAIPMGLVPIINGGLLFGMPVWLAQDLWWLDAALAAGCGWLVPYLMFTRQQHSLEGMTAVWLLPIVASEVTASSGGYLAPHLPLAAARTVIALSYALWAFSVPLALGIVAVVFLRLVLHKLPDRAMAASSWLVLGPLGTGALALLVLGEAAGPVFAGTPLAAAASFARPFGVIAGAMLWAYGAWWWAMAWLFTLRYIRRGLPFNMGWWGFTFPLGVYTAATLVLAQQSAMVALKVYGALLVVQLVGFWGVVAARTLHGMWHGYLFNAPCLATEQPEPHNA</sequence>
<dbReference type="InterPro" id="IPR004695">
    <property type="entry name" value="SLAC1/Mae1/Ssu1/TehA"/>
</dbReference>
<feature type="transmembrane region" description="Helical" evidence="8">
    <location>
        <begin position="298"/>
        <end position="318"/>
    </location>
</feature>
<gene>
    <name evidence="9" type="ORF">BW247_03385</name>
</gene>
<dbReference type="GO" id="GO:0000319">
    <property type="term" value="F:sulfite transmembrane transporter activity"/>
    <property type="evidence" value="ECO:0007669"/>
    <property type="project" value="TreeGrafter"/>
</dbReference>
<feature type="transmembrane region" description="Helical" evidence="8">
    <location>
        <begin position="121"/>
        <end position="140"/>
    </location>
</feature>
<feature type="transmembrane region" description="Helical" evidence="8">
    <location>
        <begin position="21"/>
        <end position="41"/>
    </location>
</feature>
<feature type="transmembrane region" description="Helical" evidence="8">
    <location>
        <begin position="92"/>
        <end position="115"/>
    </location>
</feature>
<protein>
    <submittedName>
        <fullName evidence="9">C4-dicarboxylate ABC transporter</fullName>
    </submittedName>
</protein>
<name>A0A1P8UEJ2_9GAMM</name>
<evidence type="ECO:0000256" key="8">
    <source>
        <dbReference type="SAM" id="Phobius"/>
    </source>
</evidence>
<dbReference type="EMBL" id="CP019434">
    <property type="protein sequence ID" value="APZ42251.1"/>
    <property type="molecule type" value="Genomic_DNA"/>
</dbReference>
<evidence type="ECO:0000256" key="5">
    <source>
        <dbReference type="ARBA" id="ARBA00022692"/>
    </source>
</evidence>
<dbReference type="Proteomes" id="UP000243807">
    <property type="component" value="Chromosome"/>
</dbReference>
<keyword evidence="4" id="KW-1003">Cell membrane</keyword>
<dbReference type="RefSeq" id="WP_076835737.1">
    <property type="nucleotide sequence ID" value="NZ_CP019434.1"/>
</dbReference>
<keyword evidence="7 8" id="KW-0472">Membrane</keyword>
<dbReference type="AlphaFoldDB" id="A0A1P8UEJ2"/>
<dbReference type="KEGG" id="afy:BW247_03385"/>
<evidence type="ECO:0000313" key="9">
    <source>
        <dbReference type="EMBL" id="APZ42251.1"/>
    </source>
</evidence>
<keyword evidence="6 8" id="KW-1133">Transmembrane helix</keyword>
<feature type="transmembrane region" description="Helical" evidence="8">
    <location>
        <begin position="53"/>
        <end position="71"/>
    </location>
</feature>
<dbReference type="CDD" id="cd09318">
    <property type="entry name" value="TDT_SSU1"/>
    <property type="match status" value="1"/>
</dbReference>
<dbReference type="GO" id="GO:0005886">
    <property type="term" value="C:plasma membrane"/>
    <property type="evidence" value="ECO:0007669"/>
    <property type="project" value="UniProtKB-SubCell"/>
</dbReference>
<dbReference type="InterPro" id="IPR051629">
    <property type="entry name" value="Sulfite_efflux_TDT"/>
</dbReference>
<accession>A0A1P8UEJ2</accession>
<evidence type="ECO:0000256" key="2">
    <source>
        <dbReference type="ARBA" id="ARBA00008566"/>
    </source>
</evidence>
<dbReference type="STRING" id="1765967.BW247_03385"/>
<feature type="transmembrane region" description="Helical" evidence="8">
    <location>
        <begin position="223"/>
        <end position="243"/>
    </location>
</feature>
<dbReference type="Pfam" id="PF03595">
    <property type="entry name" value="SLAC1"/>
    <property type="match status" value="1"/>
</dbReference>
<feature type="transmembrane region" description="Helical" evidence="8">
    <location>
        <begin position="263"/>
        <end position="286"/>
    </location>
</feature>
<feature type="transmembrane region" description="Helical" evidence="8">
    <location>
        <begin position="184"/>
        <end position="211"/>
    </location>
</feature>
<feature type="transmembrane region" description="Helical" evidence="8">
    <location>
        <begin position="324"/>
        <end position="344"/>
    </location>
</feature>
<evidence type="ECO:0000256" key="1">
    <source>
        <dbReference type="ARBA" id="ARBA00004651"/>
    </source>
</evidence>
<keyword evidence="3" id="KW-0813">Transport</keyword>
<dbReference type="InterPro" id="IPR038665">
    <property type="entry name" value="Voltage-dep_anion_channel_sf"/>
</dbReference>
<keyword evidence="10" id="KW-1185">Reference proteome</keyword>
<evidence type="ECO:0000256" key="6">
    <source>
        <dbReference type="ARBA" id="ARBA00022989"/>
    </source>
</evidence>
<keyword evidence="5 8" id="KW-0812">Transmembrane</keyword>
<proteinExistence type="inferred from homology"/>